<feature type="chain" id="PRO_5046714120" evidence="1">
    <location>
        <begin position="34"/>
        <end position="429"/>
    </location>
</feature>
<dbReference type="InterPro" id="IPR006311">
    <property type="entry name" value="TAT_signal"/>
</dbReference>
<dbReference type="InterPro" id="IPR017850">
    <property type="entry name" value="Alkaline_phosphatase_core_sf"/>
</dbReference>
<evidence type="ECO:0000256" key="1">
    <source>
        <dbReference type="SAM" id="SignalP"/>
    </source>
</evidence>
<sequence>MKLRVRALRTVAAGAGAALLAGLCSGLTAPASAAPAPRADHVVFLGLDGFDIDYVGDAPMPNLERLLRRGSLTTSTGVMTSITNPSWSSVATGAWPERHRNTAYWYDAASGTARGQQRELAVPTIAQAVRDQGGTVMSAQWFILQNYGTAYGDPEGIYTQPGGECSRRVDDAVAVLEGRPVSSGGAPVTAPKIPDLTAVYCDTLDAIGHSGGDRDPRIPGALQMIDEQIGRLVQATKDAGVYGRTAFVITGDHGMTTFMNGLDTQVVEAIAKAGYKAEYLASGQRPAAGTDAVIVVGGVGSLHLVGKAAGDPVAERRIAAALRAVPHIRSVYAKDDQRRMRMSPNYGELVVEPEPGWTLGASRTTPAGAHGTTNDLRIPLVLAGAGVKPGRAPHRPRHVDVAPTMAALLGIAPPSGVQGRVLNEALQRR</sequence>
<dbReference type="SUPFAM" id="SSF53649">
    <property type="entry name" value="Alkaline phosphatase-like"/>
    <property type="match status" value="1"/>
</dbReference>
<dbReference type="Pfam" id="PF01663">
    <property type="entry name" value="Phosphodiest"/>
    <property type="match status" value="1"/>
</dbReference>
<proteinExistence type="predicted"/>
<gene>
    <name evidence="2" type="ORF">ACFPZN_45425</name>
</gene>
<accession>A0ABW1AEF6</accession>
<evidence type="ECO:0000313" key="2">
    <source>
        <dbReference type="EMBL" id="MFC5752901.1"/>
    </source>
</evidence>
<keyword evidence="1" id="KW-0732">Signal</keyword>
<comment type="caution">
    <text evidence="2">The sequence shown here is derived from an EMBL/GenBank/DDBJ whole genome shotgun (WGS) entry which is preliminary data.</text>
</comment>
<evidence type="ECO:0000313" key="3">
    <source>
        <dbReference type="Proteomes" id="UP001596074"/>
    </source>
</evidence>
<dbReference type="PANTHER" id="PTHR10151">
    <property type="entry name" value="ECTONUCLEOTIDE PYROPHOSPHATASE/PHOSPHODIESTERASE"/>
    <property type="match status" value="1"/>
</dbReference>
<dbReference type="RefSeq" id="WP_378289366.1">
    <property type="nucleotide sequence ID" value="NZ_JBHSON010000099.1"/>
</dbReference>
<dbReference type="Gene3D" id="3.40.720.10">
    <property type="entry name" value="Alkaline Phosphatase, subunit A"/>
    <property type="match status" value="1"/>
</dbReference>
<dbReference type="InterPro" id="IPR002591">
    <property type="entry name" value="Phosphodiest/P_Trfase"/>
</dbReference>
<reference evidence="3" key="1">
    <citation type="journal article" date="2019" name="Int. J. Syst. Evol. Microbiol.">
        <title>The Global Catalogue of Microorganisms (GCM) 10K type strain sequencing project: providing services to taxonomists for standard genome sequencing and annotation.</title>
        <authorList>
            <consortium name="The Broad Institute Genomics Platform"/>
            <consortium name="The Broad Institute Genome Sequencing Center for Infectious Disease"/>
            <person name="Wu L."/>
            <person name="Ma J."/>
        </authorList>
    </citation>
    <scope>NUCLEOTIDE SEQUENCE [LARGE SCALE GENOMIC DNA]</scope>
    <source>
        <strain evidence="3">KCTC 42087</strain>
    </source>
</reference>
<dbReference type="PROSITE" id="PS51318">
    <property type="entry name" value="TAT"/>
    <property type="match status" value="1"/>
</dbReference>
<keyword evidence="3" id="KW-1185">Reference proteome</keyword>
<dbReference type="PANTHER" id="PTHR10151:SF120">
    <property type="entry name" value="BIS(5'-ADENOSYL)-TRIPHOSPHATASE"/>
    <property type="match status" value="1"/>
</dbReference>
<protein>
    <submittedName>
        <fullName evidence="2">Alkaline phosphatase family protein</fullName>
    </submittedName>
</protein>
<feature type="signal peptide" evidence="1">
    <location>
        <begin position="1"/>
        <end position="33"/>
    </location>
</feature>
<dbReference type="Proteomes" id="UP001596074">
    <property type="component" value="Unassembled WGS sequence"/>
</dbReference>
<name>A0ABW1AEF6_9ACTN</name>
<dbReference type="EMBL" id="JBHSON010000099">
    <property type="protein sequence ID" value="MFC5752901.1"/>
    <property type="molecule type" value="Genomic_DNA"/>
</dbReference>
<organism evidence="2 3">
    <name type="scientific">Actinomadura rugatobispora</name>
    <dbReference type="NCBI Taxonomy" id="1994"/>
    <lineage>
        <taxon>Bacteria</taxon>
        <taxon>Bacillati</taxon>
        <taxon>Actinomycetota</taxon>
        <taxon>Actinomycetes</taxon>
        <taxon>Streptosporangiales</taxon>
        <taxon>Thermomonosporaceae</taxon>
        <taxon>Actinomadura</taxon>
    </lineage>
</organism>